<comment type="caution">
    <text evidence="2">The sequence shown here is derived from an EMBL/GenBank/DDBJ whole genome shotgun (WGS) entry which is preliminary data.</text>
</comment>
<reference evidence="2 3" key="1">
    <citation type="submission" date="2023-03" db="EMBL/GenBank/DDBJ databases">
        <title>Bacillus Genome Sequencing.</title>
        <authorList>
            <person name="Dunlap C."/>
        </authorList>
    </citation>
    <scope>NUCLEOTIDE SEQUENCE [LARGE SCALE GENOMIC DNA]</scope>
    <source>
        <strain evidence="2 3">NRS-1717</strain>
    </source>
</reference>
<evidence type="ECO:0000256" key="1">
    <source>
        <dbReference type="SAM" id="MobiDB-lite"/>
    </source>
</evidence>
<sequence length="64" mass="8151">MKEWWREKKEKRQKNRKNRKNSDRYTFGDFLLDVLDWVPELILLPFRILFWLVRRIGRFILDIN</sequence>
<evidence type="ECO:0000313" key="3">
    <source>
        <dbReference type="Proteomes" id="UP001342826"/>
    </source>
</evidence>
<proteinExistence type="predicted"/>
<dbReference type="RefSeq" id="WP_066229460.1">
    <property type="nucleotide sequence ID" value="NZ_JARTFQ010000005.1"/>
</dbReference>
<feature type="region of interest" description="Disordered" evidence="1">
    <location>
        <begin position="1"/>
        <end position="22"/>
    </location>
</feature>
<dbReference type="EMBL" id="JARTFS010000001">
    <property type="protein sequence ID" value="MED4399992.1"/>
    <property type="molecule type" value="Genomic_DNA"/>
</dbReference>
<accession>A0ABU6NUE6</accession>
<gene>
    <name evidence="2" type="ORF">P9271_01270</name>
</gene>
<protein>
    <submittedName>
        <fullName evidence="2">Uncharacterized protein</fullName>
    </submittedName>
</protein>
<organism evidence="2 3">
    <name type="scientific">Metabacillus fastidiosus</name>
    <dbReference type="NCBI Taxonomy" id="1458"/>
    <lineage>
        <taxon>Bacteria</taxon>
        <taxon>Bacillati</taxon>
        <taxon>Bacillota</taxon>
        <taxon>Bacilli</taxon>
        <taxon>Bacillales</taxon>
        <taxon>Bacillaceae</taxon>
        <taxon>Metabacillus</taxon>
    </lineage>
</organism>
<name>A0ABU6NUE6_9BACI</name>
<evidence type="ECO:0000313" key="2">
    <source>
        <dbReference type="EMBL" id="MED4399992.1"/>
    </source>
</evidence>
<feature type="compositionally biased region" description="Basic and acidic residues" evidence="1">
    <location>
        <begin position="1"/>
        <end position="10"/>
    </location>
</feature>
<dbReference type="GeneID" id="301141157"/>
<dbReference type="Proteomes" id="UP001342826">
    <property type="component" value="Unassembled WGS sequence"/>
</dbReference>
<keyword evidence="3" id="KW-1185">Reference proteome</keyword>